<protein>
    <submittedName>
        <fullName evidence="7">Solute carrier family 17 member 9</fullName>
    </submittedName>
</protein>
<evidence type="ECO:0000313" key="7">
    <source>
        <dbReference type="EMBL" id="KFW10067.1"/>
    </source>
</evidence>
<proteinExistence type="predicted"/>
<feature type="transmembrane region" description="Helical" evidence="5">
    <location>
        <begin position="73"/>
        <end position="91"/>
    </location>
</feature>
<dbReference type="AlphaFoldDB" id="A0A093JDX9"/>
<dbReference type="Proteomes" id="UP000054232">
    <property type="component" value="Unassembled WGS sequence"/>
</dbReference>
<dbReference type="InterPro" id="IPR036259">
    <property type="entry name" value="MFS_trans_sf"/>
</dbReference>
<evidence type="ECO:0000259" key="6">
    <source>
        <dbReference type="PROSITE" id="PS50850"/>
    </source>
</evidence>
<evidence type="ECO:0000256" key="1">
    <source>
        <dbReference type="ARBA" id="ARBA00004141"/>
    </source>
</evidence>
<dbReference type="InterPro" id="IPR011701">
    <property type="entry name" value="MFS"/>
</dbReference>
<keyword evidence="4 5" id="KW-0472">Membrane</keyword>
<organism evidence="7 8">
    <name type="scientific">Eurypyga helias</name>
    <name type="common">Sunbittern</name>
    <name type="synonym">Ardea helias</name>
    <dbReference type="NCBI Taxonomy" id="54383"/>
    <lineage>
        <taxon>Eukaryota</taxon>
        <taxon>Metazoa</taxon>
        <taxon>Chordata</taxon>
        <taxon>Craniata</taxon>
        <taxon>Vertebrata</taxon>
        <taxon>Euteleostomi</taxon>
        <taxon>Archelosauria</taxon>
        <taxon>Archosauria</taxon>
        <taxon>Dinosauria</taxon>
        <taxon>Saurischia</taxon>
        <taxon>Theropoda</taxon>
        <taxon>Coelurosauria</taxon>
        <taxon>Aves</taxon>
        <taxon>Neognathae</taxon>
        <taxon>Neoaves</taxon>
        <taxon>Phaethontimorphae</taxon>
        <taxon>Eurypygiformes</taxon>
        <taxon>Eurypygidae</taxon>
        <taxon>Eurypyga</taxon>
    </lineage>
</organism>
<feature type="transmembrane region" description="Helical" evidence="5">
    <location>
        <begin position="167"/>
        <end position="187"/>
    </location>
</feature>
<dbReference type="GO" id="GO:0016020">
    <property type="term" value="C:membrane"/>
    <property type="evidence" value="ECO:0007669"/>
    <property type="project" value="UniProtKB-SubCell"/>
</dbReference>
<feature type="non-terminal residue" evidence="7">
    <location>
        <position position="1"/>
    </location>
</feature>
<keyword evidence="2 5" id="KW-0812">Transmembrane</keyword>
<dbReference type="InterPro" id="IPR005829">
    <property type="entry name" value="Sugar_transporter_CS"/>
</dbReference>
<evidence type="ECO:0000313" key="8">
    <source>
        <dbReference type="Proteomes" id="UP000054232"/>
    </source>
</evidence>
<comment type="subcellular location">
    <subcellularLocation>
        <location evidence="1">Membrane</location>
        <topology evidence="1">Multi-pass membrane protein</topology>
    </subcellularLocation>
</comment>
<gene>
    <name evidence="7" type="ORF">N326_10814</name>
</gene>
<feature type="transmembrane region" description="Helical" evidence="5">
    <location>
        <begin position="44"/>
        <end position="61"/>
    </location>
</feature>
<sequence length="194" mass="21317">RPESRVWTVMLLLGTCLLYCARVTVPICAVALSTHFDWDKKQSGIVLSSFFWGYCLTQIIGGHISDQIGGEKVLLLSASAWGFLTVLTPLLTHVTSAHLVFMASSRFLMGLLQGVYFPSLASLLSQKVRESERAFTYSTVGTGSQFGTLVIGGAGSLLLDWYGWESVFYFSGLLALLWVYCTCKYLLSEKGKSS</sequence>
<feature type="transmembrane region" description="Helical" evidence="5">
    <location>
        <begin position="7"/>
        <end position="32"/>
    </location>
</feature>
<dbReference type="InterPro" id="IPR050382">
    <property type="entry name" value="MFS_Na/Anion_cotransporter"/>
</dbReference>
<dbReference type="GO" id="GO:0015867">
    <property type="term" value="P:ATP transport"/>
    <property type="evidence" value="ECO:0007669"/>
    <property type="project" value="TreeGrafter"/>
</dbReference>
<evidence type="ECO:0000256" key="5">
    <source>
        <dbReference type="SAM" id="Phobius"/>
    </source>
</evidence>
<dbReference type="EMBL" id="KK575435">
    <property type="protein sequence ID" value="KFW10067.1"/>
    <property type="molecule type" value="Genomic_DNA"/>
</dbReference>
<dbReference type="Gene3D" id="1.20.1250.20">
    <property type="entry name" value="MFS general substrate transporter like domains"/>
    <property type="match status" value="1"/>
</dbReference>
<dbReference type="PROSITE" id="PS00217">
    <property type="entry name" value="SUGAR_TRANSPORT_2"/>
    <property type="match status" value="1"/>
</dbReference>
<keyword evidence="3 5" id="KW-1133">Transmembrane helix</keyword>
<name>A0A093JDX9_EURHL</name>
<evidence type="ECO:0000256" key="2">
    <source>
        <dbReference type="ARBA" id="ARBA00022692"/>
    </source>
</evidence>
<dbReference type="GO" id="GO:0022857">
    <property type="term" value="F:transmembrane transporter activity"/>
    <property type="evidence" value="ECO:0007669"/>
    <property type="project" value="InterPro"/>
</dbReference>
<dbReference type="PROSITE" id="PS50850">
    <property type="entry name" value="MFS"/>
    <property type="match status" value="1"/>
</dbReference>
<evidence type="ECO:0000256" key="4">
    <source>
        <dbReference type="ARBA" id="ARBA00023136"/>
    </source>
</evidence>
<keyword evidence="8" id="KW-1185">Reference proteome</keyword>
<feature type="transmembrane region" description="Helical" evidence="5">
    <location>
        <begin position="135"/>
        <end position="155"/>
    </location>
</feature>
<dbReference type="FunFam" id="1.20.1250.20:FF:000059">
    <property type="entry name" value="Solute carrier family 17 member 9"/>
    <property type="match status" value="1"/>
</dbReference>
<evidence type="ECO:0000256" key="3">
    <source>
        <dbReference type="ARBA" id="ARBA00022989"/>
    </source>
</evidence>
<accession>A0A093JDX9</accession>
<feature type="domain" description="Major facilitator superfamily (MFS) profile" evidence="6">
    <location>
        <begin position="7"/>
        <end position="194"/>
    </location>
</feature>
<dbReference type="SUPFAM" id="SSF103473">
    <property type="entry name" value="MFS general substrate transporter"/>
    <property type="match status" value="1"/>
</dbReference>
<dbReference type="InterPro" id="IPR020846">
    <property type="entry name" value="MFS_dom"/>
</dbReference>
<feature type="non-terminal residue" evidence="7">
    <location>
        <position position="194"/>
    </location>
</feature>
<reference evidence="7 8" key="1">
    <citation type="submission" date="2014-04" db="EMBL/GenBank/DDBJ databases">
        <title>Genome evolution of avian class.</title>
        <authorList>
            <person name="Zhang G."/>
            <person name="Li C."/>
        </authorList>
    </citation>
    <scope>NUCLEOTIDE SEQUENCE [LARGE SCALE GENOMIC DNA]</scope>
    <source>
        <strain evidence="7">BGI_N326</strain>
    </source>
</reference>
<dbReference type="PANTHER" id="PTHR11662:SF279">
    <property type="entry name" value="VOLTAGE-GATED PURINE NUCLEOTIDE UNIPORTER SLC17A9"/>
    <property type="match status" value="1"/>
</dbReference>
<dbReference type="Pfam" id="PF07690">
    <property type="entry name" value="MFS_1"/>
    <property type="match status" value="1"/>
</dbReference>
<dbReference type="PANTHER" id="PTHR11662">
    <property type="entry name" value="SOLUTE CARRIER FAMILY 17"/>
    <property type="match status" value="1"/>
</dbReference>